<dbReference type="GeneID" id="20663812"/>
<dbReference type="KEGG" id="psoj:PHYSODRAFT_564501"/>
<evidence type="ECO:0000313" key="2">
    <source>
        <dbReference type="EMBL" id="EGZ10268.1"/>
    </source>
</evidence>
<dbReference type="InterPro" id="IPR029057">
    <property type="entry name" value="PRTase-like"/>
</dbReference>
<evidence type="ECO:0000256" key="1">
    <source>
        <dbReference type="SAM" id="MobiDB-lite"/>
    </source>
</evidence>
<feature type="region of interest" description="Disordered" evidence="1">
    <location>
        <begin position="82"/>
        <end position="112"/>
    </location>
</feature>
<proteinExistence type="predicted"/>
<accession>G5A408</accession>
<dbReference type="AlphaFoldDB" id="G5A408"/>
<keyword evidence="3" id="KW-1185">Reference proteome</keyword>
<evidence type="ECO:0000313" key="3">
    <source>
        <dbReference type="Proteomes" id="UP000002640"/>
    </source>
</evidence>
<dbReference type="SUPFAM" id="SSF53271">
    <property type="entry name" value="PRTase-like"/>
    <property type="match status" value="1"/>
</dbReference>
<feature type="compositionally biased region" description="Polar residues" evidence="1">
    <location>
        <begin position="258"/>
        <end position="285"/>
    </location>
</feature>
<dbReference type="Proteomes" id="UP000002640">
    <property type="component" value="Unassembled WGS sequence"/>
</dbReference>
<protein>
    <submittedName>
        <fullName evidence="2">Uncharacterized protein</fullName>
    </submittedName>
</protein>
<gene>
    <name evidence="2" type="ORF">PHYSODRAFT_564501</name>
</gene>
<name>G5A408_PHYSP</name>
<dbReference type="EMBL" id="JH159159">
    <property type="protein sequence ID" value="EGZ10268.1"/>
    <property type="molecule type" value="Genomic_DNA"/>
</dbReference>
<sequence length="332" mass="35388">MTVPGLPPRHPPQPKAAPYVHLLELSGFCSGESRASQSALDLAGVLGDKTALLQLVTDLYRPFEALHVDQVVALHVEGTTITPAVNGNADKPTKKTQSGAEKTKTVADSEPGMHHFSTGIAGAIAGAKQLAYGELSVLRKKTAKVQKKRGRDATAPGKATIRKSKCKRVVTIDCKEGEFTVELKRKAIGNAARVLLVADWVSEADSIFAARDALTRLECDVVGASFVVATNASVLKSLKAAQVAFSCSWNPSHGAKLNTSLPGGDPSNGSASCTCHQTQANSGQASRKRQRTDIDSDPSVQVVLTHRTAEYQVRHARVGSKYYVCYDCEINL</sequence>
<reference evidence="2 3" key="1">
    <citation type="journal article" date="2006" name="Science">
        <title>Phytophthora genome sequences uncover evolutionary origins and mechanisms of pathogenesis.</title>
        <authorList>
            <person name="Tyler B.M."/>
            <person name="Tripathy S."/>
            <person name="Zhang X."/>
            <person name="Dehal P."/>
            <person name="Jiang R.H."/>
            <person name="Aerts A."/>
            <person name="Arredondo F.D."/>
            <person name="Baxter L."/>
            <person name="Bensasson D."/>
            <person name="Beynon J.L."/>
            <person name="Chapman J."/>
            <person name="Damasceno C.M."/>
            <person name="Dorrance A.E."/>
            <person name="Dou D."/>
            <person name="Dickerman A.W."/>
            <person name="Dubchak I.L."/>
            <person name="Garbelotto M."/>
            <person name="Gijzen M."/>
            <person name="Gordon S.G."/>
            <person name="Govers F."/>
            <person name="Grunwald N.J."/>
            <person name="Huang W."/>
            <person name="Ivors K.L."/>
            <person name="Jones R.W."/>
            <person name="Kamoun S."/>
            <person name="Krampis K."/>
            <person name="Lamour K.H."/>
            <person name="Lee M.K."/>
            <person name="McDonald W.H."/>
            <person name="Medina M."/>
            <person name="Meijer H.J."/>
            <person name="Nordberg E.K."/>
            <person name="Maclean D.J."/>
            <person name="Ospina-Giraldo M.D."/>
            <person name="Morris P.F."/>
            <person name="Phuntumart V."/>
            <person name="Putnam N.H."/>
            <person name="Rash S."/>
            <person name="Rose J.K."/>
            <person name="Sakihama Y."/>
            <person name="Salamov A.A."/>
            <person name="Savidor A."/>
            <person name="Scheuring C.F."/>
            <person name="Smith B.M."/>
            <person name="Sobral B.W."/>
            <person name="Terry A."/>
            <person name="Torto-Alalibo T.A."/>
            <person name="Win J."/>
            <person name="Xu Z."/>
            <person name="Zhang H."/>
            <person name="Grigoriev I.V."/>
            <person name="Rokhsar D.S."/>
            <person name="Boore J.L."/>
        </authorList>
    </citation>
    <scope>NUCLEOTIDE SEQUENCE [LARGE SCALE GENOMIC DNA]</scope>
    <source>
        <strain evidence="2 3">P6497</strain>
    </source>
</reference>
<dbReference type="InParanoid" id="G5A408"/>
<dbReference type="OMA" id="AQVAFSC"/>
<feature type="region of interest" description="Disordered" evidence="1">
    <location>
        <begin position="258"/>
        <end position="297"/>
    </location>
</feature>
<feature type="compositionally biased region" description="Basic and acidic residues" evidence="1">
    <location>
        <begin position="101"/>
        <end position="112"/>
    </location>
</feature>
<dbReference type="RefSeq" id="XP_009535129.1">
    <property type="nucleotide sequence ID" value="XM_009536834.1"/>
</dbReference>
<organism evidence="2 3">
    <name type="scientific">Phytophthora sojae (strain P6497)</name>
    <name type="common">Soybean stem and root rot agent</name>
    <name type="synonym">Phytophthora megasperma f. sp. glycines</name>
    <dbReference type="NCBI Taxonomy" id="1094619"/>
    <lineage>
        <taxon>Eukaryota</taxon>
        <taxon>Sar</taxon>
        <taxon>Stramenopiles</taxon>
        <taxon>Oomycota</taxon>
        <taxon>Peronosporomycetes</taxon>
        <taxon>Peronosporales</taxon>
        <taxon>Peronosporaceae</taxon>
        <taxon>Phytophthora</taxon>
    </lineage>
</organism>
<dbReference type="Gene3D" id="3.40.50.2020">
    <property type="match status" value="1"/>
</dbReference>